<evidence type="ECO:0000313" key="18">
    <source>
        <dbReference type="Proteomes" id="UP000247792"/>
    </source>
</evidence>
<keyword evidence="10 11" id="KW-0998">Cell outer membrane</keyword>
<evidence type="ECO:0000256" key="3">
    <source>
        <dbReference type="ARBA" id="ARBA00022448"/>
    </source>
</evidence>
<keyword evidence="6 14" id="KW-0732">Signal</keyword>
<name>A0A318J5A8_9BURK</name>
<dbReference type="GO" id="GO:0009279">
    <property type="term" value="C:cell outer membrane"/>
    <property type="evidence" value="ECO:0007669"/>
    <property type="project" value="UniProtKB-SubCell"/>
</dbReference>
<dbReference type="RefSeq" id="WP_110256328.1">
    <property type="nucleotide sequence ID" value="NZ_QJKB01000006.1"/>
</dbReference>
<dbReference type="OrthoDB" id="9795928at2"/>
<keyword evidence="18" id="KW-1185">Reference proteome</keyword>
<evidence type="ECO:0000256" key="4">
    <source>
        <dbReference type="ARBA" id="ARBA00022452"/>
    </source>
</evidence>
<evidence type="ECO:0000256" key="6">
    <source>
        <dbReference type="ARBA" id="ARBA00022729"/>
    </source>
</evidence>
<dbReference type="Proteomes" id="UP000247792">
    <property type="component" value="Unassembled WGS sequence"/>
</dbReference>
<evidence type="ECO:0000256" key="14">
    <source>
        <dbReference type="SAM" id="SignalP"/>
    </source>
</evidence>
<dbReference type="PROSITE" id="PS52016">
    <property type="entry name" value="TONB_DEPENDENT_REC_3"/>
    <property type="match status" value="1"/>
</dbReference>
<evidence type="ECO:0000256" key="11">
    <source>
        <dbReference type="PROSITE-ProRule" id="PRU01360"/>
    </source>
</evidence>
<dbReference type="SUPFAM" id="SSF56935">
    <property type="entry name" value="Porins"/>
    <property type="match status" value="1"/>
</dbReference>
<feature type="domain" description="TonB-dependent receptor-like beta-barrel" evidence="15">
    <location>
        <begin position="234"/>
        <end position="646"/>
    </location>
</feature>
<gene>
    <name evidence="17" type="ORF">DFR42_10661</name>
</gene>
<evidence type="ECO:0000256" key="5">
    <source>
        <dbReference type="ARBA" id="ARBA00022692"/>
    </source>
</evidence>
<feature type="domain" description="TonB-dependent receptor plug" evidence="16">
    <location>
        <begin position="60"/>
        <end position="158"/>
    </location>
</feature>
<dbReference type="Gene3D" id="2.170.130.10">
    <property type="entry name" value="TonB-dependent receptor, plug domain"/>
    <property type="match status" value="1"/>
</dbReference>
<keyword evidence="5 11" id="KW-0812">Transmembrane</keyword>
<dbReference type="PROSITE" id="PS01156">
    <property type="entry name" value="TONB_DEPENDENT_REC_2"/>
    <property type="match status" value="1"/>
</dbReference>
<dbReference type="InterPro" id="IPR010917">
    <property type="entry name" value="TonB_rcpt_CS"/>
</dbReference>
<evidence type="ECO:0000313" key="17">
    <source>
        <dbReference type="EMBL" id="PXX41882.1"/>
    </source>
</evidence>
<comment type="similarity">
    <text evidence="2 11 13">Belongs to the TonB-dependent receptor family.</text>
</comment>
<dbReference type="AlphaFoldDB" id="A0A318J5A8"/>
<evidence type="ECO:0000256" key="10">
    <source>
        <dbReference type="ARBA" id="ARBA00023237"/>
    </source>
</evidence>
<evidence type="ECO:0000259" key="15">
    <source>
        <dbReference type="Pfam" id="PF00593"/>
    </source>
</evidence>
<keyword evidence="7 13" id="KW-0798">TonB box</keyword>
<accession>A0A318J5A8</accession>
<sequence length="677" mass="72568">MVFQRTLITSAVLALLTPVTSVTYAQADSAAGNAAGNTISTVTVTSNPISNDENMQVLTPAKILAGPELRAKVGTSLGDTLGSELGVSASGFGAGASRPIIRGLEGPRVKILQNGMGVADVSSLSNDHAVASESATAQQIEVLRGPAALLYGSGAIGGLVNVIDNRIPTILNKKMTGEGEVRFGSVNSEKSLSFSLDGSSGVIGLHVDGSSRDTGNYKIPGNAELNNPASASGRMPSSFTRETSLTAGASIIQNWGYIGAAVQTLNDHYGIPTAERSFIDLNQNRLDIDGLLNSPLTGFDSLKYKFSATDYKHTEKSEDGTPITNFKNQMLESRILLSHPSWAGWQGSWGLQTEQVKFSALSAETGRADTVPSTKSNSVALFFVEQKQIADVMASTGMRFENVKRTPDTSSGLKSREFNLFSASVGGLWQFDKSYGAGLSLSWAQRAPATEELYSAGPHESTATFDIGNVDMKKEASRNLELSLQKTHGLLRWKINAFLNKVNNYIYGHSNGIKVDEAGIPDADAEFTLRNWSQASATIRGGEAEISYNLLGEGWAGRAFADYSRGSLDNQGSLPLQPATRTGFDISYRTGGWRAGVNVLHAQRQDRLASFEGFVTPAYTKVDTSLTYTHPYQNMQLTWFLMAKNLLNQGIRLSTSVLKETLPQPGRNLMAGLRASF</sequence>
<evidence type="ECO:0000256" key="7">
    <source>
        <dbReference type="ARBA" id="ARBA00023077"/>
    </source>
</evidence>
<dbReference type="InterPro" id="IPR039426">
    <property type="entry name" value="TonB-dep_rcpt-like"/>
</dbReference>
<dbReference type="GO" id="GO:0015344">
    <property type="term" value="F:siderophore uptake transmembrane transporter activity"/>
    <property type="evidence" value="ECO:0007669"/>
    <property type="project" value="TreeGrafter"/>
</dbReference>
<dbReference type="InterPro" id="IPR037066">
    <property type="entry name" value="Plug_dom_sf"/>
</dbReference>
<evidence type="ECO:0000256" key="2">
    <source>
        <dbReference type="ARBA" id="ARBA00009810"/>
    </source>
</evidence>
<dbReference type="EMBL" id="QJKB01000006">
    <property type="protein sequence ID" value="PXX41882.1"/>
    <property type="molecule type" value="Genomic_DNA"/>
</dbReference>
<evidence type="ECO:0000256" key="9">
    <source>
        <dbReference type="ARBA" id="ARBA00023170"/>
    </source>
</evidence>
<comment type="subcellular location">
    <subcellularLocation>
        <location evidence="1 11">Cell outer membrane</location>
        <topology evidence="1 11">Multi-pass membrane protein</topology>
    </subcellularLocation>
</comment>
<proteinExistence type="inferred from homology"/>
<keyword evidence="9 17" id="KW-0675">Receptor</keyword>
<reference evidence="17 18" key="1">
    <citation type="submission" date="2018-05" db="EMBL/GenBank/DDBJ databases">
        <title>Genomic Encyclopedia of Type Strains, Phase IV (KMG-IV): sequencing the most valuable type-strain genomes for metagenomic binning, comparative biology and taxonomic classification.</title>
        <authorList>
            <person name="Goeker M."/>
        </authorList>
    </citation>
    <scope>NUCLEOTIDE SEQUENCE [LARGE SCALE GENOMIC DNA]</scope>
    <source>
        <strain evidence="17 18">DSM 19792</strain>
    </source>
</reference>
<dbReference type="Pfam" id="PF00593">
    <property type="entry name" value="TonB_dep_Rec_b-barrel"/>
    <property type="match status" value="1"/>
</dbReference>
<dbReference type="Gene3D" id="2.40.170.20">
    <property type="entry name" value="TonB-dependent receptor, beta-barrel domain"/>
    <property type="match status" value="1"/>
</dbReference>
<organism evidence="17 18">
    <name type="scientific">Undibacterium pigrum</name>
    <dbReference type="NCBI Taxonomy" id="401470"/>
    <lineage>
        <taxon>Bacteria</taxon>
        <taxon>Pseudomonadati</taxon>
        <taxon>Pseudomonadota</taxon>
        <taxon>Betaproteobacteria</taxon>
        <taxon>Burkholderiales</taxon>
        <taxon>Oxalobacteraceae</taxon>
        <taxon>Undibacterium</taxon>
    </lineage>
</organism>
<evidence type="ECO:0000256" key="8">
    <source>
        <dbReference type="ARBA" id="ARBA00023136"/>
    </source>
</evidence>
<dbReference type="GO" id="GO:0044718">
    <property type="term" value="P:siderophore transmembrane transport"/>
    <property type="evidence" value="ECO:0007669"/>
    <property type="project" value="TreeGrafter"/>
</dbReference>
<protein>
    <submittedName>
        <fullName evidence="17">Iron complex outermembrane receptor protein</fullName>
    </submittedName>
</protein>
<evidence type="ECO:0000256" key="12">
    <source>
        <dbReference type="PROSITE-ProRule" id="PRU10144"/>
    </source>
</evidence>
<dbReference type="Pfam" id="PF07715">
    <property type="entry name" value="Plug"/>
    <property type="match status" value="1"/>
</dbReference>
<evidence type="ECO:0000256" key="13">
    <source>
        <dbReference type="RuleBase" id="RU003357"/>
    </source>
</evidence>
<feature type="short sequence motif" description="TonB C-terminal box" evidence="12">
    <location>
        <begin position="660"/>
        <end position="677"/>
    </location>
</feature>
<evidence type="ECO:0000259" key="16">
    <source>
        <dbReference type="Pfam" id="PF07715"/>
    </source>
</evidence>
<dbReference type="PANTHER" id="PTHR30069">
    <property type="entry name" value="TONB-DEPENDENT OUTER MEMBRANE RECEPTOR"/>
    <property type="match status" value="1"/>
</dbReference>
<keyword evidence="8 11" id="KW-0472">Membrane</keyword>
<dbReference type="PANTHER" id="PTHR30069:SF40">
    <property type="entry name" value="TONB-DEPENDENT RECEPTOR NMB0964-RELATED"/>
    <property type="match status" value="1"/>
</dbReference>
<dbReference type="InterPro" id="IPR036942">
    <property type="entry name" value="Beta-barrel_TonB_sf"/>
</dbReference>
<dbReference type="InterPro" id="IPR000531">
    <property type="entry name" value="Beta-barrel_TonB"/>
</dbReference>
<evidence type="ECO:0000256" key="1">
    <source>
        <dbReference type="ARBA" id="ARBA00004571"/>
    </source>
</evidence>
<feature type="chain" id="PRO_5016318584" evidence="14">
    <location>
        <begin position="28"/>
        <end position="677"/>
    </location>
</feature>
<dbReference type="InterPro" id="IPR012910">
    <property type="entry name" value="Plug_dom"/>
</dbReference>
<keyword evidence="3 11" id="KW-0813">Transport</keyword>
<feature type="signal peptide" evidence="14">
    <location>
        <begin position="1"/>
        <end position="27"/>
    </location>
</feature>
<keyword evidence="4 11" id="KW-1134">Transmembrane beta strand</keyword>
<comment type="caution">
    <text evidence="17">The sequence shown here is derived from an EMBL/GenBank/DDBJ whole genome shotgun (WGS) entry which is preliminary data.</text>
</comment>